<dbReference type="Gene3D" id="1.10.287.500">
    <property type="entry name" value="Helix hairpin bin"/>
    <property type="match status" value="1"/>
</dbReference>
<comment type="function">
    <text evidence="10">Plays an important role in bacterial chemotaxis signal transduction pathway by accelerating the dephosphorylation of phosphorylated CheY (CheY-P).</text>
</comment>
<dbReference type="InterPro" id="IPR007439">
    <property type="entry name" value="Chemotax_Pase_CheZ"/>
</dbReference>
<protein>
    <recommendedName>
        <fullName evidence="3 10">Protein phosphatase CheZ</fullName>
        <ecNumber evidence="10">3.1.3.-</ecNumber>
    </recommendedName>
    <alternativeName>
        <fullName evidence="9 10">Chemotaxis protein CheZ</fullName>
    </alternativeName>
</protein>
<feature type="region of interest" description="Disordered" evidence="12">
    <location>
        <begin position="244"/>
        <end position="273"/>
    </location>
</feature>
<dbReference type="InterPro" id="IPR050992">
    <property type="entry name" value="CheZ_family_phosphatases"/>
</dbReference>
<dbReference type="PIRSF" id="PIRSF002884">
    <property type="entry name" value="CheZ"/>
    <property type="match status" value="1"/>
</dbReference>
<feature type="site" description="Enhances dephosphorylation of CheY-P" evidence="11">
    <location>
        <position position="204"/>
    </location>
</feature>
<feature type="compositionally biased region" description="Basic and acidic residues" evidence="12">
    <location>
        <begin position="244"/>
        <end position="255"/>
    </location>
</feature>
<dbReference type="GO" id="GO:0004721">
    <property type="term" value="F:phosphoprotein phosphatase activity"/>
    <property type="evidence" value="ECO:0007669"/>
    <property type="project" value="UniProtKB-KW"/>
</dbReference>
<comment type="subunit">
    <text evidence="10">Homodimer.</text>
</comment>
<proteinExistence type="inferred from homology"/>
<keyword evidence="4 10" id="KW-0963">Cytoplasm</keyword>
<dbReference type="EC" id="3.1.3.-" evidence="10"/>
<dbReference type="GO" id="GO:0050920">
    <property type="term" value="P:regulation of chemotaxis"/>
    <property type="evidence" value="ECO:0007669"/>
    <property type="project" value="InterPro"/>
</dbReference>
<keyword evidence="6 10" id="KW-0283">Flagellar rotation</keyword>
<evidence type="ECO:0000256" key="5">
    <source>
        <dbReference type="ARBA" id="ARBA00022500"/>
    </source>
</evidence>
<evidence type="ECO:0000256" key="11">
    <source>
        <dbReference type="PIRSR" id="PIRSR002884-1"/>
    </source>
</evidence>
<evidence type="ECO:0000256" key="3">
    <source>
        <dbReference type="ARBA" id="ARBA00018484"/>
    </source>
</evidence>
<evidence type="ECO:0000313" key="14">
    <source>
        <dbReference type="Proteomes" id="UP000053048"/>
    </source>
</evidence>
<evidence type="ECO:0000256" key="2">
    <source>
        <dbReference type="ARBA" id="ARBA00005908"/>
    </source>
</evidence>
<evidence type="ECO:0000256" key="4">
    <source>
        <dbReference type="ARBA" id="ARBA00022490"/>
    </source>
</evidence>
<organism evidence="13 14">
    <name type="scientific">Pseudomonas viridiflava ICMP 13104</name>
    <dbReference type="NCBI Taxonomy" id="1198305"/>
    <lineage>
        <taxon>Bacteria</taxon>
        <taxon>Pseudomonadati</taxon>
        <taxon>Pseudomonadota</taxon>
        <taxon>Gammaproteobacteria</taxon>
        <taxon>Pseudomonadales</taxon>
        <taxon>Pseudomonadaceae</taxon>
        <taxon>Pseudomonas</taxon>
    </lineage>
</organism>
<dbReference type="GO" id="GO:0005737">
    <property type="term" value="C:cytoplasm"/>
    <property type="evidence" value="ECO:0007669"/>
    <property type="project" value="UniProtKB-SubCell"/>
</dbReference>
<keyword evidence="14" id="KW-1185">Reference proteome</keyword>
<evidence type="ECO:0000256" key="8">
    <source>
        <dbReference type="ARBA" id="ARBA00022912"/>
    </source>
</evidence>
<dbReference type="PANTHER" id="PTHR43693:SF1">
    <property type="entry name" value="PROTEIN PHOSPHATASE CHEZ"/>
    <property type="match status" value="1"/>
</dbReference>
<dbReference type="Pfam" id="PF04344">
    <property type="entry name" value="CheZ"/>
    <property type="match status" value="1"/>
</dbReference>
<evidence type="ECO:0000256" key="1">
    <source>
        <dbReference type="ARBA" id="ARBA00004496"/>
    </source>
</evidence>
<dbReference type="PANTHER" id="PTHR43693">
    <property type="entry name" value="PROTEIN PHOSPHATASE CHEZ"/>
    <property type="match status" value="1"/>
</dbReference>
<dbReference type="SUPFAM" id="SSF75708">
    <property type="entry name" value="Chemotaxis phosphatase CheZ"/>
    <property type="match status" value="1"/>
</dbReference>
<comment type="caution">
    <text evidence="13">The sequence shown here is derived from an EMBL/GenBank/DDBJ whole genome shotgun (WGS) entry which is preliminary data.</text>
</comment>
<evidence type="ECO:0000256" key="7">
    <source>
        <dbReference type="ARBA" id="ARBA00022801"/>
    </source>
</evidence>
<evidence type="ECO:0000313" key="13">
    <source>
        <dbReference type="EMBL" id="KTB72415.1"/>
    </source>
</evidence>
<dbReference type="AlphaFoldDB" id="A0A0W0IH22"/>
<comment type="similarity">
    <text evidence="2 10">Belongs to the CheZ family.</text>
</comment>
<sequence>MDNTDSMADFESTLKRHAQELVTSLEKGRFGEAVQLIHELNQTRDRGLFEKGRFGEAVQLIHELNQTRDRGLYQEVGKLTRELHSAIVNFQIDPHMPQAEEVSQITDATERLSYVVRLTENAANRTMDLVEESTPLMNGLSTDAKALSEDWGRFMRREIGAEEFRELAKRVDGFLTRTEKETHEVSAHLNDILLAQDYQDLTGQVIKRVTQLVTEVEGNLLKLVLMASHVDRFAGIEHDEESILAEKDPKKHLAKGEGPQIHADKREDVVSGQDDVDDLLSSLGF</sequence>
<evidence type="ECO:0000256" key="9">
    <source>
        <dbReference type="ARBA" id="ARBA00029599"/>
    </source>
</evidence>
<keyword evidence="7 10" id="KW-0378">Hydrolase</keyword>
<dbReference type="GO" id="GO:0006935">
    <property type="term" value="P:chemotaxis"/>
    <property type="evidence" value="ECO:0007669"/>
    <property type="project" value="UniProtKB-KW"/>
</dbReference>
<keyword evidence="8 10" id="KW-0904">Protein phosphatase</keyword>
<accession>A0A0W0IH22</accession>
<evidence type="ECO:0000256" key="10">
    <source>
        <dbReference type="PIRNR" id="PIRNR002884"/>
    </source>
</evidence>
<gene>
    <name evidence="13" type="ORF">AO067_09760</name>
</gene>
<dbReference type="EMBL" id="LKEJ01000002">
    <property type="protein sequence ID" value="KTB72415.1"/>
    <property type="molecule type" value="Genomic_DNA"/>
</dbReference>
<comment type="subcellular location">
    <subcellularLocation>
        <location evidence="1 10">Cytoplasm</location>
    </subcellularLocation>
</comment>
<dbReference type="Proteomes" id="UP000053048">
    <property type="component" value="Unassembled WGS sequence"/>
</dbReference>
<dbReference type="GO" id="GO:0009288">
    <property type="term" value="C:bacterial-type flagellum"/>
    <property type="evidence" value="ECO:0007669"/>
    <property type="project" value="InterPro"/>
</dbReference>
<evidence type="ECO:0000256" key="12">
    <source>
        <dbReference type="SAM" id="MobiDB-lite"/>
    </source>
</evidence>
<keyword evidence="5 10" id="KW-0145">Chemotaxis</keyword>
<dbReference type="GO" id="GO:0097588">
    <property type="term" value="P:archaeal or bacterial-type flagellum-dependent cell motility"/>
    <property type="evidence" value="ECO:0007669"/>
    <property type="project" value="UniProtKB-KW"/>
</dbReference>
<evidence type="ECO:0000256" key="6">
    <source>
        <dbReference type="ARBA" id="ARBA00022779"/>
    </source>
</evidence>
<reference evidence="13 14" key="1">
    <citation type="submission" date="2015-09" db="EMBL/GenBank/DDBJ databases">
        <title>Genome sequence of ICMP 13104.</title>
        <authorList>
            <person name="Visnovsky S."/>
            <person name="Lu A."/>
            <person name="Panda P."/>
            <person name="Pitman A."/>
        </authorList>
    </citation>
    <scope>NUCLEOTIDE SEQUENCE [LARGE SCALE GENOMIC DNA]</scope>
    <source>
        <strain evidence="13 14">ICMP 13104</strain>
    </source>
</reference>
<name>A0A0W0IH22_PSEVI</name>